<keyword evidence="1" id="KW-0732">Signal</keyword>
<dbReference type="GO" id="GO:0007155">
    <property type="term" value="P:cell adhesion"/>
    <property type="evidence" value="ECO:0007669"/>
    <property type="project" value="InterPro"/>
</dbReference>
<name>A0AAJ2D8C8_SERFO</name>
<feature type="signal peptide" evidence="1">
    <location>
        <begin position="1"/>
        <end position="25"/>
    </location>
</feature>
<dbReference type="InterPro" id="IPR036937">
    <property type="entry name" value="Adhesion_dom_fimbrial_sf"/>
</dbReference>
<dbReference type="RefSeq" id="WP_308872634.1">
    <property type="nucleotide sequence ID" value="NZ_JAVGCU010000023.1"/>
</dbReference>
<comment type="caution">
    <text evidence="3">The sequence shown here is derived from an EMBL/GenBank/DDBJ whole genome shotgun (WGS) entry which is preliminary data.</text>
</comment>
<reference evidence="3" key="1">
    <citation type="submission" date="2023-08" db="EMBL/GenBank/DDBJ databases">
        <title>The Comparative Genomic Analysis of Yersiniaceae from Polar Regions.</title>
        <authorList>
            <person name="Goncharov A."/>
            <person name="Aslanov B."/>
            <person name="Kolodzhieva V."/>
            <person name="Azarov D."/>
            <person name="Mochov A."/>
            <person name="Lebedeva E."/>
        </authorList>
    </citation>
    <scope>NUCLEOTIDE SEQUENCE</scope>
    <source>
        <strain evidence="3">Vf</strain>
    </source>
</reference>
<dbReference type="Proteomes" id="UP001224622">
    <property type="component" value="Unassembled WGS sequence"/>
</dbReference>
<feature type="chain" id="PRO_5042498291" evidence="1">
    <location>
        <begin position="26"/>
        <end position="273"/>
    </location>
</feature>
<dbReference type="GO" id="GO:0009289">
    <property type="term" value="C:pilus"/>
    <property type="evidence" value="ECO:0007669"/>
    <property type="project" value="InterPro"/>
</dbReference>
<evidence type="ECO:0000256" key="1">
    <source>
        <dbReference type="SAM" id="SignalP"/>
    </source>
</evidence>
<evidence type="ECO:0000313" key="4">
    <source>
        <dbReference type="Proteomes" id="UP001224622"/>
    </source>
</evidence>
<evidence type="ECO:0000313" key="3">
    <source>
        <dbReference type="EMBL" id="MDQ9126098.1"/>
    </source>
</evidence>
<protein>
    <submittedName>
        <fullName evidence="3">PapG chaperone-binding domain-containing protein</fullName>
    </submittedName>
</protein>
<dbReference type="Pfam" id="PF24223">
    <property type="entry name" value="MrpH_C"/>
    <property type="match status" value="1"/>
</dbReference>
<dbReference type="EMBL" id="JAVIGA010000004">
    <property type="protein sequence ID" value="MDQ9126098.1"/>
    <property type="molecule type" value="Genomic_DNA"/>
</dbReference>
<accession>A0AAJ2D8C8</accession>
<dbReference type="InterPro" id="IPR057010">
    <property type="entry name" value="MrpH_C"/>
</dbReference>
<evidence type="ECO:0000259" key="2">
    <source>
        <dbReference type="Pfam" id="PF24223"/>
    </source>
</evidence>
<organism evidence="3 4">
    <name type="scientific">Serratia fonticola</name>
    <dbReference type="NCBI Taxonomy" id="47917"/>
    <lineage>
        <taxon>Bacteria</taxon>
        <taxon>Pseudomonadati</taxon>
        <taxon>Pseudomonadota</taxon>
        <taxon>Gammaproteobacteria</taxon>
        <taxon>Enterobacterales</taxon>
        <taxon>Yersiniaceae</taxon>
        <taxon>Serratia</taxon>
    </lineage>
</organism>
<feature type="domain" description="Fimbrial adhesin MrpH C-terminal" evidence="2">
    <location>
        <begin position="172"/>
        <end position="270"/>
    </location>
</feature>
<gene>
    <name evidence="3" type="ORF">RDT67_06575</name>
</gene>
<dbReference type="Gene3D" id="2.60.40.1090">
    <property type="entry name" value="Fimbrial-type adhesion domain"/>
    <property type="match status" value="1"/>
</dbReference>
<dbReference type="AlphaFoldDB" id="A0AAJ2D8C8"/>
<sequence>MYDIVKRMKSLIALLCLMTSPSSFAAFVITSAQFDQTTQEMFFTYTDGVEQYDTTNIRPGTTSFFDVCVTKNNVGWNAYATDTYCAFSYSTQGYAKNYYYWSDFQKELMKRTGLGSGGSWKGKASRINANTGNTRTCVVYEGPNSTNARLTTSCVNTNNKPFTTGCDITGPTVLDHGLVDGTAIAGNTASLTATITCPTPAKVVITVPALSDNTTSFGNGIQSTITINGSKFPSPITINGSVNVQIESTLAPTGGTVKAGAFSGSAVVVVDVL</sequence>
<proteinExistence type="predicted"/>